<evidence type="ECO:0000256" key="1">
    <source>
        <dbReference type="ARBA" id="ARBA00022679"/>
    </source>
</evidence>
<keyword evidence="3" id="KW-0489">Methyltransferase</keyword>
<dbReference type="GO" id="GO:0032259">
    <property type="term" value="P:methylation"/>
    <property type="evidence" value="ECO:0007669"/>
    <property type="project" value="UniProtKB-KW"/>
</dbReference>
<dbReference type="PANTHER" id="PTHR43861">
    <property type="entry name" value="TRANS-ACONITATE 2-METHYLTRANSFERASE-RELATED"/>
    <property type="match status" value="1"/>
</dbReference>
<evidence type="ECO:0000313" key="3">
    <source>
        <dbReference type="EMBL" id="QGG46750.1"/>
    </source>
</evidence>
<dbReference type="Pfam" id="PF13649">
    <property type="entry name" value="Methyltransf_25"/>
    <property type="match status" value="1"/>
</dbReference>
<dbReference type="OrthoDB" id="7365827at2"/>
<dbReference type="SUPFAM" id="SSF53335">
    <property type="entry name" value="S-adenosyl-L-methionine-dependent methyltransferases"/>
    <property type="match status" value="1"/>
</dbReference>
<feature type="domain" description="Methyltransferase" evidence="2">
    <location>
        <begin position="49"/>
        <end position="143"/>
    </location>
</feature>
<organism evidence="3 4">
    <name type="scientific">Heliorestis convoluta</name>
    <dbReference type="NCBI Taxonomy" id="356322"/>
    <lineage>
        <taxon>Bacteria</taxon>
        <taxon>Bacillati</taxon>
        <taxon>Bacillota</taxon>
        <taxon>Clostridia</taxon>
        <taxon>Eubacteriales</taxon>
        <taxon>Heliobacteriaceae</taxon>
        <taxon>Heliorestis</taxon>
    </lineage>
</organism>
<dbReference type="Gene3D" id="6.10.140.280">
    <property type="match status" value="1"/>
</dbReference>
<dbReference type="Gene3D" id="3.40.50.150">
    <property type="entry name" value="Vaccinia Virus protein VP39"/>
    <property type="match status" value="1"/>
</dbReference>
<dbReference type="Proteomes" id="UP000366051">
    <property type="component" value="Chromosome"/>
</dbReference>
<sequence>MNNKKDVEKKFNENAEKYDSQRRQLIPCFDDFYTIAATVARTNKKSPNILDLGAGTGLLSSKIVERYPDARLTLIDLSDKMLEVAKERLQEYENITYIVNDYTKHAYTSKFDIIVSSLSIHHLSDEEKKKLYQDVYKMTDKGGCFINADQVLGSSPFLEALYVEDWKSKVERSGLSTEEIKESYERLKLDQMSTLSDQLQWLEEAGFSDVDCLYKYYNFVVLFGRKTRA</sequence>
<keyword evidence="1 3" id="KW-0808">Transferase</keyword>
<name>A0A5Q2N343_9FIRM</name>
<dbReference type="GO" id="GO:0008168">
    <property type="term" value="F:methyltransferase activity"/>
    <property type="evidence" value="ECO:0007669"/>
    <property type="project" value="UniProtKB-KW"/>
</dbReference>
<proteinExistence type="predicted"/>
<dbReference type="InterPro" id="IPR041698">
    <property type="entry name" value="Methyltransf_25"/>
</dbReference>
<dbReference type="InterPro" id="IPR029063">
    <property type="entry name" value="SAM-dependent_MTases_sf"/>
</dbReference>
<evidence type="ECO:0000313" key="4">
    <source>
        <dbReference type="Proteomes" id="UP000366051"/>
    </source>
</evidence>
<dbReference type="RefSeq" id="WP_153724265.1">
    <property type="nucleotide sequence ID" value="NZ_CP045875.1"/>
</dbReference>
<reference evidence="4" key="1">
    <citation type="submission" date="2019-11" db="EMBL/GenBank/DDBJ databases">
        <title>Genome sequence of Heliorestis convoluta strain HH, an alkaliphilic and minimalistic phototrophic bacterium from a soda lake in Egypt.</title>
        <authorList>
            <person name="Dewey E.D."/>
            <person name="Stokes L.M."/>
            <person name="Burchell B.M."/>
            <person name="Shaffer K.N."/>
            <person name="Huntington A.M."/>
            <person name="Baker J.M."/>
            <person name="Nadendla S."/>
            <person name="Giglio M.G."/>
            <person name="Touchman J.W."/>
            <person name="Blankenship R.E."/>
            <person name="Madigan M.T."/>
            <person name="Sattley W.M."/>
        </authorList>
    </citation>
    <scope>NUCLEOTIDE SEQUENCE [LARGE SCALE GENOMIC DNA]</scope>
    <source>
        <strain evidence="4">HH</strain>
    </source>
</reference>
<keyword evidence="4" id="KW-1185">Reference proteome</keyword>
<dbReference type="KEGG" id="hcv:FTV88_0571"/>
<evidence type="ECO:0000259" key="2">
    <source>
        <dbReference type="Pfam" id="PF13649"/>
    </source>
</evidence>
<dbReference type="EMBL" id="CP045875">
    <property type="protein sequence ID" value="QGG46750.1"/>
    <property type="molecule type" value="Genomic_DNA"/>
</dbReference>
<dbReference type="PANTHER" id="PTHR43861:SF3">
    <property type="entry name" value="PUTATIVE (AFU_ORTHOLOGUE AFUA_2G14390)-RELATED"/>
    <property type="match status" value="1"/>
</dbReference>
<dbReference type="CDD" id="cd02440">
    <property type="entry name" value="AdoMet_MTases"/>
    <property type="match status" value="1"/>
</dbReference>
<protein>
    <submittedName>
        <fullName evidence="3">Methyltransferase</fullName>
    </submittedName>
</protein>
<gene>
    <name evidence="3" type="ORF">FTV88_0571</name>
</gene>
<accession>A0A5Q2N343</accession>
<dbReference type="AlphaFoldDB" id="A0A5Q2N343"/>